<dbReference type="RefSeq" id="WP_344488615.1">
    <property type="nucleotide sequence ID" value="NZ_BAAAQX010000032.1"/>
</dbReference>
<gene>
    <name evidence="2" type="ORF">GCM10009850_087640</name>
</gene>
<reference evidence="2 3" key="1">
    <citation type="journal article" date="2019" name="Int. J. Syst. Evol. Microbiol.">
        <title>The Global Catalogue of Microorganisms (GCM) 10K type strain sequencing project: providing services to taxonomists for standard genome sequencing and annotation.</title>
        <authorList>
            <consortium name="The Broad Institute Genomics Platform"/>
            <consortium name="The Broad Institute Genome Sequencing Center for Infectious Disease"/>
            <person name="Wu L."/>
            <person name="Ma J."/>
        </authorList>
    </citation>
    <scope>NUCLEOTIDE SEQUENCE [LARGE SCALE GENOMIC DNA]</scope>
    <source>
        <strain evidence="2 3">JCM 16114</strain>
    </source>
</reference>
<dbReference type="EMBL" id="BAAAQX010000032">
    <property type="protein sequence ID" value="GAA2213302.1"/>
    <property type="molecule type" value="Genomic_DNA"/>
</dbReference>
<proteinExistence type="predicted"/>
<sequence length="140" mass="15159">MNAPQSSHPAAPASLAVSSAGPADDSRIETFQLLAWKWNITAAKKATQGRTPVARIEPRDWAGMLRVIVINTEHAARVDMSEPLIVAPVPNGGMLIIDGWHRLYKALATDVEELRAVVLTAEEEHACRMHGGAKGDGYIR</sequence>
<comment type="caution">
    <text evidence="2">The sequence shown here is derived from an EMBL/GenBank/DDBJ whole genome shotgun (WGS) entry which is preliminary data.</text>
</comment>
<name>A0ABN3CV27_9ACTN</name>
<evidence type="ECO:0008006" key="4">
    <source>
        <dbReference type="Google" id="ProtNLM"/>
    </source>
</evidence>
<accession>A0ABN3CV27</accession>
<dbReference type="SUPFAM" id="SSF110849">
    <property type="entry name" value="ParB/Sulfiredoxin"/>
    <property type="match status" value="1"/>
</dbReference>
<evidence type="ECO:0000313" key="2">
    <source>
        <dbReference type="EMBL" id="GAA2213302.1"/>
    </source>
</evidence>
<evidence type="ECO:0000256" key="1">
    <source>
        <dbReference type="SAM" id="MobiDB-lite"/>
    </source>
</evidence>
<dbReference type="Proteomes" id="UP001499843">
    <property type="component" value="Unassembled WGS sequence"/>
</dbReference>
<protein>
    <recommendedName>
        <fullName evidence="4">ParB/Sulfiredoxin domain-containing protein</fullName>
    </recommendedName>
</protein>
<feature type="region of interest" description="Disordered" evidence="1">
    <location>
        <begin position="1"/>
        <end position="20"/>
    </location>
</feature>
<keyword evidence="3" id="KW-1185">Reference proteome</keyword>
<evidence type="ECO:0000313" key="3">
    <source>
        <dbReference type="Proteomes" id="UP001499843"/>
    </source>
</evidence>
<dbReference type="InterPro" id="IPR036086">
    <property type="entry name" value="ParB/Sulfiredoxin_sf"/>
</dbReference>
<organism evidence="2 3">
    <name type="scientific">Nonomuraea monospora</name>
    <dbReference type="NCBI Taxonomy" id="568818"/>
    <lineage>
        <taxon>Bacteria</taxon>
        <taxon>Bacillati</taxon>
        <taxon>Actinomycetota</taxon>
        <taxon>Actinomycetes</taxon>
        <taxon>Streptosporangiales</taxon>
        <taxon>Streptosporangiaceae</taxon>
        <taxon>Nonomuraea</taxon>
    </lineage>
</organism>